<evidence type="ECO:0000313" key="3">
    <source>
        <dbReference type="Proteomes" id="UP001164439"/>
    </source>
</evidence>
<name>A0ABY7KWJ8_9ACTN</name>
<evidence type="ECO:0000256" key="1">
    <source>
        <dbReference type="SAM" id="MobiDB-lite"/>
    </source>
</evidence>
<dbReference type="Proteomes" id="UP001164439">
    <property type="component" value="Chromosome"/>
</dbReference>
<accession>A0ABY7KWJ8</accession>
<sequence>MAQHPLVAALARDVPLAAAVLEDIEEHGPSAPVWTPLTGGPPCPWTEL</sequence>
<protein>
    <recommendedName>
        <fullName evidence="4">GNAT family N-acetyltransferase</fullName>
    </recommendedName>
</protein>
<organism evidence="2 3">
    <name type="scientific">Streptomyces cinnabarinus</name>
    <dbReference type="NCBI Taxonomy" id="67287"/>
    <lineage>
        <taxon>Bacteria</taxon>
        <taxon>Bacillati</taxon>
        <taxon>Actinomycetota</taxon>
        <taxon>Actinomycetes</taxon>
        <taxon>Kitasatosporales</taxon>
        <taxon>Streptomycetaceae</taxon>
        <taxon>Streptomyces</taxon>
    </lineage>
</organism>
<dbReference type="RefSeq" id="WP_269664814.1">
    <property type="nucleotide sequence ID" value="NZ_CP114413.1"/>
</dbReference>
<gene>
    <name evidence="2" type="ORF">STRCI_008588</name>
</gene>
<dbReference type="EMBL" id="CP114413">
    <property type="protein sequence ID" value="WAZ27366.1"/>
    <property type="molecule type" value="Genomic_DNA"/>
</dbReference>
<reference evidence="2" key="1">
    <citation type="submission" date="2022-12" db="EMBL/GenBank/DDBJ databases">
        <authorList>
            <person name="Ruckert C."/>
            <person name="Busche T."/>
            <person name="Kalinowski J."/>
            <person name="Wittmann C."/>
        </authorList>
    </citation>
    <scope>NUCLEOTIDE SEQUENCE</scope>
    <source>
        <strain evidence="2">DSM 40467</strain>
    </source>
</reference>
<feature type="compositionally biased region" description="Pro residues" evidence="1">
    <location>
        <begin position="39"/>
        <end position="48"/>
    </location>
</feature>
<feature type="region of interest" description="Disordered" evidence="1">
    <location>
        <begin position="27"/>
        <end position="48"/>
    </location>
</feature>
<evidence type="ECO:0008006" key="4">
    <source>
        <dbReference type="Google" id="ProtNLM"/>
    </source>
</evidence>
<keyword evidence="3" id="KW-1185">Reference proteome</keyword>
<evidence type="ECO:0000313" key="2">
    <source>
        <dbReference type="EMBL" id="WAZ27366.1"/>
    </source>
</evidence>
<proteinExistence type="predicted"/>